<evidence type="ECO:0000313" key="2">
    <source>
        <dbReference type="Proteomes" id="UP000484076"/>
    </source>
</evidence>
<gene>
    <name evidence="1" type="ORF">GEU84_003360</name>
</gene>
<comment type="caution">
    <text evidence="1">The sequence shown here is derived from an EMBL/GenBank/DDBJ whole genome shotgun (WGS) entry which is preliminary data.</text>
</comment>
<proteinExistence type="predicted"/>
<dbReference type="Proteomes" id="UP000484076">
    <property type="component" value="Unassembled WGS sequence"/>
</dbReference>
<sequence length="122" mass="13742">MTQALPKPRVKLSKLRDIGWRLWDPIGLLGSGGHFTGKWTDEANAKFANEYDSYLISAACQLRDGEARDQVVKYLVQIESDYMGLGRRPTSQARAEAVVAAILADETIWTYPDDEGRFERHA</sequence>
<accession>A0A8X8GZK9</accession>
<keyword evidence="2" id="KW-1185">Reference proteome</keyword>
<name>A0A8X8GZK9_9RHOB</name>
<dbReference type="AlphaFoldDB" id="A0A8X8GZK9"/>
<dbReference type="EMBL" id="WHUT02000001">
    <property type="protein sequence ID" value="NUB43412.1"/>
    <property type="molecule type" value="Genomic_DNA"/>
</dbReference>
<protein>
    <submittedName>
        <fullName evidence="1">Uncharacterized protein</fullName>
    </submittedName>
</protein>
<dbReference type="RefSeq" id="WP_152824053.1">
    <property type="nucleotide sequence ID" value="NZ_WHUT02000001.1"/>
</dbReference>
<evidence type="ECO:0000313" key="1">
    <source>
        <dbReference type="EMBL" id="NUB43412.1"/>
    </source>
</evidence>
<organism evidence="1 2">
    <name type="scientific">Fertoeibacter niger</name>
    <dbReference type="NCBI Taxonomy" id="2656921"/>
    <lineage>
        <taxon>Bacteria</taxon>
        <taxon>Pseudomonadati</taxon>
        <taxon>Pseudomonadota</taxon>
        <taxon>Alphaproteobacteria</taxon>
        <taxon>Rhodobacterales</taxon>
        <taxon>Paracoccaceae</taxon>
        <taxon>Fertoeibacter</taxon>
    </lineage>
</organism>
<reference evidence="1" key="1">
    <citation type="submission" date="2020-05" db="EMBL/GenBank/DDBJ databases">
        <title>Fertoebacter nigrum gen. nov., sp. nov., a new member of the family Rhodobacteraceae.</title>
        <authorList>
            <person name="Szuroczki S."/>
            <person name="Abbaszade G."/>
            <person name="Buni D."/>
            <person name="Schumann P."/>
            <person name="Toth E."/>
        </authorList>
    </citation>
    <scope>NUCLEOTIDE SEQUENCE</scope>
    <source>
        <strain evidence="1">RG-N-1a</strain>
    </source>
</reference>